<keyword evidence="3" id="KW-0812">Transmembrane</keyword>
<feature type="transmembrane region" description="Helical" evidence="3">
    <location>
        <begin position="294"/>
        <end position="315"/>
    </location>
</feature>
<feature type="region of interest" description="Disordered" evidence="2">
    <location>
        <begin position="172"/>
        <end position="222"/>
    </location>
</feature>
<protein>
    <submittedName>
        <fullName evidence="4">Uncharacterized protein</fullName>
    </submittedName>
</protein>
<keyword evidence="1" id="KW-0175">Coiled coil</keyword>
<organism evidence="4 5">
    <name type="scientific">Streblomastix strix</name>
    <dbReference type="NCBI Taxonomy" id="222440"/>
    <lineage>
        <taxon>Eukaryota</taxon>
        <taxon>Metamonada</taxon>
        <taxon>Preaxostyla</taxon>
        <taxon>Oxymonadida</taxon>
        <taxon>Streblomastigidae</taxon>
        <taxon>Streblomastix</taxon>
    </lineage>
</organism>
<keyword evidence="3" id="KW-1133">Transmembrane helix</keyword>
<gene>
    <name evidence="4" type="ORF">EZS28_009675</name>
</gene>
<evidence type="ECO:0000256" key="1">
    <source>
        <dbReference type="SAM" id="Coils"/>
    </source>
</evidence>
<feature type="compositionally biased region" description="Acidic residues" evidence="2">
    <location>
        <begin position="194"/>
        <end position="206"/>
    </location>
</feature>
<sequence>MTEAISSPRHQEKIELNEDEDIIHSQDNFLTLIHQELKENDAKYTERQNQKKKAADVAVQQLELRLKRLRKNLEKMEDDYSTFIDGKKQVKIHTLSPNDISDSLTKLKNRFDNGPSANDPQKKQLIDQIILLLQEDWEIIELLRDINKIETAYLPSENQDLDHLELGESFDGYSPKKVPSVKQKTLTENLSGDDVNELSDNEDEQESAQSQPSEAIVTDPKGNYNPIHIFPPLKQQRNATLYRGAPYTSFSTAHLELLVKDTSSPNNKDESAEIEQELLENTLREKDKHPWLKALFVTLFILVLITSFAFSYKFFNRNGNDGGRGPIY</sequence>
<dbReference type="AlphaFoldDB" id="A0A5J4WI90"/>
<comment type="caution">
    <text evidence="4">The sequence shown here is derived from an EMBL/GenBank/DDBJ whole genome shotgun (WGS) entry which is preliminary data.</text>
</comment>
<evidence type="ECO:0000313" key="5">
    <source>
        <dbReference type="Proteomes" id="UP000324800"/>
    </source>
</evidence>
<evidence type="ECO:0000313" key="4">
    <source>
        <dbReference type="EMBL" id="KAA6394794.1"/>
    </source>
</evidence>
<keyword evidence="3" id="KW-0472">Membrane</keyword>
<reference evidence="4 5" key="1">
    <citation type="submission" date="2019-03" db="EMBL/GenBank/DDBJ databases">
        <title>Single cell metagenomics reveals metabolic interactions within the superorganism composed of flagellate Streblomastix strix and complex community of Bacteroidetes bacteria on its surface.</title>
        <authorList>
            <person name="Treitli S.C."/>
            <person name="Kolisko M."/>
            <person name="Husnik F."/>
            <person name="Keeling P."/>
            <person name="Hampl V."/>
        </authorList>
    </citation>
    <scope>NUCLEOTIDE SEQUENCE [LARGE SCALE GENOMIC DNA]</scope>
    <source>
        <strain evidence="4">ST1C</strain>
    </source>
</reference>
<proteinExistence type="predicted"/>
<evidence type="ECO:0000256" key="2">
    <source>
        <dbReference type="SAM" id="MobiDB-lite"/>
    </source>
</evidence>
<feature type="coiled-coil region" evidence="1">
    <location>
        <begin position="52"/>
        <end position="79"/>
    </location>
</feature>
<dbReference type="EMBL" id="SNRW01001847">
    <property type="protein sequence ID" value="KAA6394794.1"/>
    <property type="molecule type" value="Genomic_DNA"/>
</dbReference>
<dbReference type="Proteomes" id="UP000324800">
    <property type="component" value="Unassembled WGS sequence"/>
</dbReference>
<accession>A0A5J4WI90</accession>
<evidence type="ECO:0000256" key="3">
    <source>
        <dbReference type="SAM" id="Phobius"/>
    </source>
</evidence>
<name>A0A5J4WI90_9EUKA</name>